<dbReference type="Proteomes" id="UP001485226">
    <property type="component" value="Unassembled WGS sequence"/>
</dbReference>
<evidence type="ECO:0000313" key="1">
    <source>
        <dbReference type="EMBL" id="MEL1254093.1"/>
    </source>
</evidence>
<keyword evidence="2" id="KW-1185">Reference proteome</keyword>
<evidence type="ECO:0000313" key="2">
    <source>
        <dbReference type="Proteomes" id="UP001485226"/>
    </source>
</evidence>
<sequence>MKRQIKEIDQWVAIRSSLNNSYDYSGQWNTAVMIFQNRILTKYLNAINNLIHPNTKEGEGFAIVTLQCALIEMFAAFKKGAVYNYGLTPNSPVYEYNNSSSLFTGFLTTAAIFEGIFHAKDKAGNPRNTPFSAASFYTQVRCGLMHEAKTKGNWHINATSNDNPSDRKFIKQKQKGNVIYRTLLQYALEAYFSTYLGELRNPDPAYNPLRRVFARKMDNLYDLKDNFEWWTP</sequence>
<protein>
    <submittedName>
        <fullName evidence="1">Uncharacterized protein</fullName>
    </submittedName>
</protein>
<dbReference type="EMBL" id="JBBYHS010000009">
    <property type="protein sequence ID" value="MEL1254093.1"/>
    <property type="molecule type" value="Genomic_DNA"/>
</dbReference>
<comment type="caution">
    <text evidence="1">The sequence shown here is derived from an EMBL/GenBank/DDBJ whole genome shotgun (WGS) entry which is preliminary data.</text>
</comment>
<accession>A0ABU9IQB1</accession>
<gene>
    <name evidence="1" type="ORF">AAEO57_09925</name>
</gene>
<dbReference type="RefSeq" id="WP_341692101.1">
    <property type="nucleotide sequence ID" value="NZ_JBBYHS010000009.1"/>
</dbReference>
<proteinExistence type="predicted"/>
<organism evidence="1 2">
    <name type="scientific">Flavobacterium calami</name>
    <dbReference type="NCBI Taxonomy" id="3139144"/>
    <lineage>
        <taxon>Bacteria</taxon>
        <taxon>Pseudomonadati</taxon>
        <taxon>Bacteroidota</taxon>
        <taxon>Flavobacteriia</taxon>
        <taxon>Flavobacteriales</taxon>
        <taxon>Flavobacteriaceae</taxon>
        <taxon>Flavobacterium</taxon>
    </lineage>
</organism>
<name>A0ABU9IQB1_9FLAO</name>
<reference evidence="1 2" key="1">
    <citation type="submission" date="2024-04" db="EMBL/GenBank/DDBJ databases">
        <title>Flavobacterium sp. DGU38 16S ribosomal RNA gene Genome sequencing and assembly.</title>
        <authorList>
            <person name="Park S."/>
        </authorList>
    </citation>
    <scope>NUCLEOTIDE SEQUENCE [LARGE SCALE GENOMIC DNA]</scope>
    <source>
        <strain evidence="1 2">DGU38</strain>
    </source>
</reference>